<evidence type="ECO:0000313" key="1">
    <source>
        <dbReference type="EMBL" id="PIO67703.1"/>
    </source>
</evidence>
<proteinExistence type="predicted"/>
<evidence type="ECO:0000313" key="2">
    <source>
        <dbReference type="Proteomes" id="UP000230423"/>
    </source>
</evidence>
<dbReference type="OrthoDB" id="5865737at2759"/>
<dbReference type="SUPFAM" id="SSF50156">
    <property type="entry name" value="PDZ domain-like"/>
    <property type="match status" value="1"/>
</dbReference>
<organism evidence="1 2">
    <name type="scientific">Teladorsagia circumcincta</name>
    <name type="common">Brown stomach worm</name>
    <name type="synonym">Ostertagia circumcincta</name>
    <dbReference type="NCBI Taxonomy" id="45464"/>
    <lineage>
        <taxon>Eukaryota</taxon>
        <taxon>Metazoa</taxon>
        <taxon>Ecdysozoa</taxon>
        <taxon>Nematoda</taxon>
        <taxon>Chromadorea</taxon>
        <taxon>Rhabditida</taxon>
        <taxon>Rhabditina</taxon>
        <taxon>Rhabditomorpha</taxon>
        <taxon>Strongyloidea</taxon>
        <taxon>Trichostrongylidae</taxon>
        <taxon>Teladorsagia</taxon>
    </lineage>
</organism>
<dbReference type="PANTHER" id="PTHR31327:SF6">
    <property type="entry name" value="PDZ DOMAIN-CONTAINING PROTEIN"/>
    <property type="match status" value="1"/>
</dbReference>
<evidence type="ECO:0008006" key="3">
    <source>
        <dbReference type="Google" id="ProtNLM"/>
    </source>
</evidence>
<accession>A0A2G9UBZ5</accession>
<dbReference type="Gene3D" id="2.30.42.10">
    <property type="match status" value="1"/>
</dbReference>
<feature type="non-terminal residue" evidence="1">
    <location>
        <position position="1"/>
    </location>
</feature>
<dbReference type="InterPro" id="IPR036034">
    <property type="entry name" value="PDZ_sf"/>
</dbReference>
<dbReference type="EMBL" id="KZ347447">
    <property type="protein sequence ID" value="PIO67703.1"/>
    <property type="molecule type" value="Genomic_DNA"/>
</dbReference>
<dbReference type="PANTHER" id="PTHR31327">
    <property type="entry name" value="SPERM MEIOSIS PDZ DOMAIN CONTAINING PROTEINS-RELATED"/>
    <property type="match status" value="1"/>
</dbReference>
<reference evidence="1 2" key="1">
    <citation type="submission" date="2015-09" db="EMBL/GenBank/DDBJ databases">
        <title>Draft genome of the parasitic nematode Teladorsagia circumcincta isolate WARC Sus (inbred).</title>
        <authorList>
            <person name="Mitreva M."/>
        </authorList>
    </citation>
    <scope>NUCLEOTIDE SEQUENCE [LARGE SCALE GENOMIC DNA]</scope>
    <source>
        <strain evidence="1 2">S</strain>
    </source>
</reference>
<protein>
    <recommendedName>
        <fullName evidence="3">PDZ domain-containing protein</fullName>
    </recommendedName>
</protein>
<dbReference type="AlphaFoldDB" id="A0A2G9UBZ5"/>
<dbReference type="Proteomes" id="UP000230423">
    <property type="component" value="Unassembled WGS sequence"/>
</dbReference>
<gene>
    <name evidence="1" type="ORF">TELCIR_10540</name>
</gene>
<name>A0A2G9UBZ5_TELCI</name>
<sequence>LVIIPYTQGQRFGLGLKHYRNQVIVSKVEEGSMVADTIKVMDHVCDVSSMPVTDKDVAKTMIVRALKYSGEVDMIIERPMEPQAINMMETALNASQMQEPSIAMAPDVKSIIRRYQEKLKLGHGLLPAHPSFFF</sequence>
<dbReference type="InterPro" id="IPR040264">
    <property type="entry name" value="T15H9.4-like"/>
</dbReference>
<keyword evidence="2" id="KW-1185">Reference proteome</keyword>